<proteinExistence type="predicted"/>
<evidence type="ECO:0000313" key="1">
    <source>
        <dbReference type="EMBL" id="GBO41606.1"/>
    </source>
</evidence>
<comment type="caution">
    <text evidence="1">The sequence shown here is derived from an EMBL/GenBank/DDBJ whole genome shotgun (WGS) entry which is preliminary data.</text>
</comment>
<gene>
    <name evidence="1" type="ORF">AVEN_198183_1</name>
</gene>
<accession>A0A4Y2WXR5</accession>
<dbReference type="AlphaFoldDB" id="A0A4Y2WXR5"/>
<sequence>MFIIQYPPLDIGMFGWEPKGPQFYPRTASVVTRTLCNASSTDQRLLTDAFKQKPDKYSPCQLRQYENRTGDLWVPSRTSWPLDKRNSQCPETDIGL</sequence>
<reference evidence="1 2" key="1">
    <citation type="journal article" date="2019" name="Sci. Rep.">
        <title>Orb-weaving spider Araneus ventricosus genome elucidates the spidroin gene catalogue.</title>
        <authorList>
            <person name="Kono N."/>
            <person name="Nakamura H."/>
            <person name="Ohtoshi R."/>
            <person name="Moran D.A.P."/>
            <person name="Shinohara A."/>
            <person name="Yoshida Y."/>
            <person name="Fujiwara M."/>
            <person name="Mori M."/>
            <person name="Tomita M."/>
            <person name="Arakawa K."/>
        </authorList>
    </citation>
    <scope>NUCLEOTIDE SEQUENCE [LARGE SCALE GENOMIC DNA]</scope>
</reference>
<evidence type="ECO:0000313" key="2">
    <source>
        <dbReference type="Proteomes" id="UP000499080"/>
    </source>
</evidence>
<name>A0A4Y2WXR5_ARAVE</name>
<protein>
    <submittedName>
        <fullName evidence="1">Uncharacterized protein</fullName>
    </submittedName>
</protein>
<keyword evidence="2" id="KW-1185">Reference proteome</keyword>
<organism evidence="1 2">
    <name type="scientific">Araneus ventricosus</name>
    <name type="common">Orbweaver spider</name>
    <name type="synonym">Epeira ventricosa</name>
    <dbReference type="NCBI Taxonomy" id="182803"/>
    <lineage>
        <taxon>Eukaryota</taxon>
        <taxon>Metazoa</taxon>
        <taxon>Ecdysozoa</taxon>
        <taxon>Arthropoda</taxon>
        <taxon>Chelicerata</taxon>
        <taxon>Arachnida</taxon>
        <taxon>Araneae</taxon>
        <taxon>Araneomorphae</taxon>
        <taxon>Entelegynae</taxon>
        <taxon>Araneoidea</taxon>
        <taxon>Araneidae</taxon>
        <taxon>Araneus</taxon>
    </lineage>
</organism>
<dbReference type="Proteomes" id="UP000499080">
    <property type="component" value="Unassembled WGS sequence"/>
</dbReference>
<dbReference type="EMBL" id="BGPR01067320">
    <property type="protein sequence ID" value="GBO41606.1"/>
    <property type="molecule type" value="Genomic_DNA"/>
</dbReference>